<feature type="transmembrane region" description="Helical" evidence="2">
    <location>
        <begin position="188"/>
        <end position="209"/>
    </location>
</feature>
<dbReference type="InterPro" id="IPR002931">
    <property type="entry name" value="Transglutaminase-like"/>
</dbReference>
<dbReference type="InterPro" id="IPR052901">
    <property type="entry name" value="Bact_TGase-like"/>
</dbReference>
<keyword evidence="2" id="KW-0812">Transmembrane</keyword>
<gene>
    <name evidence="4" type="ORF">CKO42_15885</name>
</gene>
<feature type="transmembrane region" description="Helical" evidence="2">
    <location>
        <begin position="629"/>
        <end position="649"/>
    </location>
</feature>
<feature type="transmembrane region" description="Helical" evidence="2">
    <location>
        <begin position="93"/>
        <end position="111"/>
    </location>
</feature>
<feature type="transmembrane region" description="Helical" evidence="2">
    <location>
        <begin position="165"/>
        <end position="182"/>
    </location>
</feature>
<dbReference type="Proteomes" id="UP001138768">
    <property type="component" value="Unassembled WGS sequence"/>
</dbReference>
<feature type="compositionally biased region" description="Polar residues" evidence="1">
    <location>
        <begin position="29"/>
        <end position="47"/>
    </location>
</feature>
<keyword evidence="2" id="KW-0472">Membrane</keyword>
<feature type="transmembrane region" description="Helical" evidence="2">
    <location>
        <begin position="221"/>
        <end position="244"/>
    </location>
</feature>
<dbReference type="InterPro" id="IPR021878">
    <property type="entry name" value="TgpA_N"/>
</dbReference>
<keyword evidence="2" id="KW-1133">Transmembrane helix</keyword>
<feature type="transmembrane region" description="Helical" evidence="2">
    <location>
        <begin position="118"/>
        <end position="135"/>
    </location>
</feature>
<dbReference type="Pfam" id="PF11992">
    <property type="entry name" value="TgpA_N"/>
    <property type="match status" value="1"/>
</dbReference>
<accession>A0A9X0WAL1</accession>
<sequence length="741" mass="83805">MSQRPASDRPKRSADLPDRPSLPRMFSRLLQSLRFNQPSQHSKTPQPSRRRHLRNSHQDRYRDRPPDRWQLTAATLLLGLGAAPLLFELRLQVGLFVLGLLLISGAAIRWPRLQPNRWVLVALTLLGGLIVLESYRSLVGQNAGSALLLVMIALKRLESRTRRDLRVLVIAFGFLLVIQFLFGESPWLAVWMLLMLIGAIALLADLSVAGRSDKRLADWRAAGRTALILTAQAAPLALVLFVLFPRLDAPLWDLQLGDERAVTGLKDWLEPGSITELIISGEDAFRVRFDAPQNPPQDLPVNAMYWRGPVLWRTNGQRWLPLSSTTPTPTPTNRSDNAQPADALPVRELLSDPISYTVVLEPTDQRWLFALELPTQLPERSRLTADFQLLAEKPVTDLRLYRASSVVDYRMSRLSPAHERAALQLPANISERMQALVADWQASSETPAQIVQQALTFFSQPPFRYTLLPPALGANPTDEFLFETQAGFCEHYASSFVLLMRLADIPSRIVLGYLGGEYNPLSGDYLIRQSDAHAWAEVWLDRRGWTRVDPTAAIDPARVERELRFDTLGRSAPARFRVEESSALGQLVRGARFLAGAFDSGWKNWVLGYSSRDQFRLLDQLGLGQLREYGLALLMTVAGSAVMLGWALALSRRPRARDPVQRCWQRFGQRLARIGLGPQRHEAPLHYRARVLKARPDLQPTVDAIVDSYLRLRYQAPPTKTDHRILCRQISRFRPRRDRRA</sequence>
<dbReference type="Pfam" id="PF01841">
    <property type="entry name" value="Transglut_core"/>
    <property type="match status" value="1"/>
</dbReference>
<dbReference type="Pfam" id="PF13559">
    <property type="entry name" value="DUF4129"/>
    <property type="match status" value="1"/>
</dbReference>
<evidence type="ECO:0000256" key="2">
    <source>
        <dbReference type="SAM" id="Phobius"/>
    </source>
</evidence>
<evidence type="ECO:0000256" key="1">
    <source>
        <dbReference type="SAM" id="MobiDB-lite"/>
    </source>
</evidence>
<dbReference type="SMART" id="SM00460">
    <property type="entry name" value="TGc"/>
    <property type="match status" value="1"/>
</dbReference>
<evidence type="ECO:0000313" key="5">
    <source>
        <dbReference type="Proteomes" id="UP001138768"/>
    </source>
</evidence>
<dbReference type="Gene3D" id="3.10.620.30">
    <property type="match status" value="1"/>
</dbReference>
<organism evidence="4 5">
    <name type="scientific">Lamprobacter modestohalophilus</name>
    <dbReference type="NCBI Taxonomy" id="1064514"/>
    <lineage>
        <taxon>Bacteria</taxon>
        <taxon>Pseudomonadati</taxon>
        <taxon>Pseudomonadota</taxon>
        <taxon>Gammaproteobacteria</taxon>
        <taxon>Chromatiales</taxon>
        <taxon>Chromatiaceae</taxon>
        <taxon>Lamprobacter</taxon>
    </lineage>
</organism>
<evidence type="ECO:0000259" key="3">
    <source>
        <dbReference type="SMART" id="SM00460"/>
    </source>
</evidence>
<dbReference type="InterPro" id="IPR038765">
    <property type="entry name" value="Papain-like_cys_pep_sf"/>
</dbReference>
<proteinExistence type="predicted"/>
<dbReference type="PANTHER" id="PTHR42736">
    <property type="entry name" value="PROTEIN-GLUTAMINE GAMMA-GLUTAMYLTRANSFERASE"/>
    <property type="match status" value="1"/>
</dbReference>
<dbReference type="SUPFAM" id="SSF54001">
    <property type="entry name" value="Cysteine proteinases"/>
    <property type="match status" value="1"/>
</dbReference>
<dbReference type="InterPro" id="IPR025403">
    <property type="entry name" value="TgpA-like_C"/>
</dbReference>
<reference evidence="4 5" key="1">
    <citation type="journal article" date="2020" name="Microorganisms">
        <title>Osmotic Adaptation and Compatible Solute Biosynthesis of Phototrophic Bacteria as Revealed from Genome Analyses.</title>
        <authorList>
            <person name="Imhoff J.F."/>
            <person name="Rahn T."/>
            <person name="Kunzel S."/>
            <person name="Keller A."/>
            <person name="Neulinger S.C."/>
        </authorList>
    </citation>
    <scope>NUCLEOTIDE SEQUENCE [LARGE SCALE GENOMIC DNA]</scope>
    <source>
        <strain evidence="4 5">DSM 25653</strain>
    </source>
</reference>
<evidence type="ECO:0000313" key="4">
    <source>
        <dbReference type="EMBL" id="MBK1619897.1"/>
    </source>
</evidence>
<feature type="region of interest" description="Disordered" evidence="1">
    <location>
        <begin position="320"/>
        <end position="342"/>
    </location>
</feature>
<dbReference type="AlphaFoldDB" id="A0A9X0WAL1"/>
<comment type="caution">
    <text evidence="4">The sequence shown here is derived from an EMBL/GenBank/DDBJ whole genome shotgun (WGS) entry which is preliminary data.</text>
</comment>
<feature type="domain" description="Transglutaminase-like" evidence="3">
    <location>
        <begin position="481"/>
        <end position="552"/>
    </location>
</feature>
<dbReference type="EMBL" id="NRRY01000028">
    <property type="protein sequence ID" value="MBK1619897.1"/>
    <property type="molecule type" value="Genomic_DNA"/>
</dbReference>
<name>A0A9X0WAL1_9GAMM</name>
<keyword evidence="5" id="KW-1185">Reference proteome</keyword>
<dbReference type="PANTHER" id="PTHR42736:SF1">
    <property type="entry name" value="PROTEIN-GLUTAMINE GAMMA-GLUTAMYLTRANSFERASE"/>
    <property type="match status" value="1"/>
</dbReference>
<feature type="region of interest" description="Disordered" evidence="1">
    <location>
        <begin position="1"/>
        <end position="64"/>
    </location>
</feature>
<protein>
    <recommendedName>
        <fullName evidence="3">Transglutaminase-like domain-containing protein</fullName>
    </recommendedName>
</protein>
<feature type="compositionally biased region" description="Basic and acidic residues" evidence="1">
    <location>
        <begin position="1"/>
        <end position="18"/>
    </location>
</feature>